<feature type="domain" description="Tripartite ATP-independent periplasmic transporters DctQ component" evidence="10">
    <location>
        <begin position="44"/>
        <end position="170"/>
    </location>
</feature>
<feature type="transmembrane region" description="Helical" evidence="9">
    <location>
        <begin position="68"/>
        <end position="86"/>
    </location>
</feature>
<keyword evidence="6 9" id="KW-1133">Transmembrane helix</keyword>
<keyword evidence="7 9" id="KW-0472">Membrane</keyword>
<organism evidence="11 12">
    <name type="scientific">Pseudorhodoplanes sinuspersici</name>
    <dbReference type="NCBI Taxonomy" id="1235591"/>
    <lineage>
        <taxon>Bacteria</taxon>
        <taxon>Pseudomonadati</taxon>
        <taxon>Pseudomonadota</taxon>
        <taxon>Alphaproteobacteria</taxon>
        <taxon>Hyphomicrobiales</taxon>
        <taxon>Pseudorhodoplanes</taxon>
    </lineage>
</organism>
<evidence type="ECO:0000256" key="3">
    <source>
        <dbReference type="ARBA" id="ARBA00022475"/>
    </source>
</evidence>
<evidence type="ECO:0000256" key="2">
    <source>
        <dbReference type="ARBA" id="ARBA00022448"/>
    </source>
</evidence>
<gene>
    <name evidence="11" type="ORF">CAK95_24825</name>
</gene>
<comment type="subunit">
    <text evidence="9">The complex comprises the extracytoplasmic solute receptor protein and the two transmembrane proteins.</text>
</comment>
<proteinExistence type="inferred from homology"/>
<dbReference type="Proteomes" id="UP000194137">
    <property type="component" value="Chromosome"/>
</dbReference>
<dbReference type="EMBL" id="CP021112">
    <property type="protein sequence ID" value="ARQ01963.1"/>
    <property type="molecule type" value="Genomic_DNA"/>
</dbReference>
<reference evidence="11 12" key="1">
    <citation type="submission" date="2017-05" db="EMBL/GenBank/DDBJ databases">
        <title>Full genome sequence of Pseudorhodoplanes sinuspersici.</title>
        <authorList>
            <person name="Dastgheib S.M.M."/>
            <person name="Shavandi M."/>
            <person name="Tirandaz H."/>
        </authorList>
    </citation>
    <scope>NUCLEOTIDE SEQUENCE [LARGE SCALE GENOMIC DNA]</scope>
    <source>
        <strain evidence="11 12">RIPI110</strain>
    </source>
</reference>
<feature type="transmembrane region" description="Helical" evidence="9">
    <location>
        <begin position="148"/>
        <end position="166"/>
    </location>
</feature>
<evidence type="ECO:0000313" key="11">
    <source>
        <dbReference type="EMBL" id="ARQ01963.1"/>
    </source>
</evidence>
<comment type="function">
    <text evidence="9">Part of the tripartite ATP-independent periplasmic (TRAP) transport system.</text>
</comment>
<evidence type="ECO:0000256" key="4">
    <source>
        <dbReference type="ARBA" id="ARBA00022519"/>
    </source>
</evidence>
<protein>
    <recommendedName>
        <fullName evidence="9">TRAP transporter small permease protein</fullName>
    </recommendedName>
</protein>
<keyword evidence="3" id="KW-1003">Cell membrane</keyword>
<evidence type="ECO:0000256" key="8">
    <source>
        <dbReference type="ARBA" id="ARBA00038436"/>
    </source>
</evidence>
<sequence length="193" mass="21796">MECRSPEAHRRHEIGIALRAAFTHVVTRFRIVAEWVTTAMFFAIFAIYIAGVAARYVFSAPIAWSDELAMIVFLWCMFLTDAFVSRDSDHVAFDILWAKLPPGGRRVVGLLQTALFGLLFAVAFPIIVDYVMFLWREQTSALEWRLDIVYACFIIYFAMVIVRLAAKFVSFAGPNWRAHVADDAEPAAPNVVG</sequence>
<keyword evidence="5 9" id="KW-0812">Transmembrane</keyword>
<keyword evidence="12" id="KW-1185">Reference proteome</keyword>
<dbReference type="STRING" id="1235591.CAK95_24825"/>
<dbReference type="GO" id="GO:0015740">
    <property type="term" value="P:C4-dicarboxylate transport"/>
    <property type="evidence" value="ECO:0007669"/>
    <property type="project" value="TreeGrafter"/>
</dbReference>
<dbReference type="AlphaFoldDB" id="A0A1W6ZXC6"/>
<dbReference type="KEGG" id="psin:CAK95_24825"/>
<comment type="subcellular location">
    <subcellularLocation>
        <location evidence="1 9">Cell inner membrane</location>
        <topology evidence="1 9">Multi-pass membrane protein</topology>
    </subcellularLocation>
</comment>
<dbReference type="InterPro" id="IPR055348">
    <property type="entry name" value="DctQ"/>
</dbReference>
<comment type="similarity">
    <text evidence="8 9">Belongs to the TRAP transporter small permease family.</text>
</comment>
<feature type="transmembrane region" description="Helical" evidence="9">
    <location>
        <begin position="107"/>
        <end position="128"/>
    </location>
</feature>
<evidence type="ECO:0000256" key="9">
    <source>
        <dbReference type="RuleBase" id="RU369079"/>
    </source>
</evidence>
<dbReference type="InterPro" id="IPR007387">
    <property type="entry name" value="TRAP_DctQ"/>
</dbReference>
<evidence type="ECO:0000313" key="12">
    <source>
        <dbReference type="Proteomes" id="UP000194137"/>
    </source>
</evidence>
<evidence type="ECO:0000256" key="1">
    <source>
        <dbReference type="ARBA" id="ARBA00004429"/>
    </source>
</evidence>
<dbReference type="PANTHER" id="PTHR35011:SF2">
    <property type="entry name" value="2,3-DIKETO-L-GULONATE TRAP TRANSPORTER SMALL PERMEASE PROTEIN YIAM"/>
    <property type="match status" value="1"/>
</dbReference>
<feature type="transmembrane region" description="Helical" evidence="9">
    <location>
        <begin position="35"/>
        <end position="56"/>
    </location>
</feature>
<dbReference type="GO" id="GO:0022857">
    <property type="term" value="F:transmembrane transporter activity"/>
    <property type="evidence" value="ECO:0007669"/>
    <property type="project" value="UniProtKB-UniRule"/>
</dbReference>
<evidence type="ECO:0000256" key="7">
    <source>
        <dbReference type="ARBA" id="ARBA00023136"/>
    </source>
</evidence>
<evidence type="ECO:0000259" key="10">
    <source>
        <dbReference type="Pfam" id="PF04290"/>
    </source>
</evidence>
<evidence type="ECO:0000256" key="5">
    <source>
        <dbReference type="ARBA" id="ARBA00022692"/>
    </source>
</evidence>
<name>A0A1W6ZXC6_9HYPH</name>
<keyword evidence="2 9" id="KW-0813">Transport</keyword>
<accession>A0A1W6ZXC6</accession>
<dbReference type="Pfam" id="PF04290">
    <property type="entry name" value="DctQ"/>
    <property type="match status" value="1"/>
</dbReference>
<evidence type="ECO:0000256" key="6">
    <source>
        <dbReference type="ARBA" id="ARBA00022989"/>
    </source>
</evidence>
<dbReference type="PANTHER" id="PTHR35011">
    <property type="entry name" value="2,3-DIKETO-L-GULONATE TRAP TRANSPORTER SMALL PERMEASE PROTEIN YIAM"/>
    <property type="match status" value="1"/>
</dbReference>
<dbReference type="GO" id="GO:0005886">
    <property type="term" value="C:plasma membrane"/>
    <property type="evidence" value="ECO:0007669"/>
    <property type="project" value="UniProtKB-SubCell"/>
</dbReference>
<keyword evidence="4 9" id="KW-0997">Cell inner membrane</keyword>